<dbReference type="EMBL" id="KZ680214">
    <property type="protein sequence ID" value="PTB66067.1"/>
    <property type="molecule type" value="Genomic_DNA"/>
</dbReference>
<name>A0A2T4B9S1_9HYPO</name>
<reference evidence="3" key="1">
    <citation type="submission" date="2016-07" db="EMBL/GenBank/DDBJ databases">
        <title>Multiple horizontal gene transfer events from other fungi enriched the ability of initially mycotrophic Trichoderma (Ascomycota) to feed on dead plant biomass.</title>
        <authorList>
            <consortium name="DOE Joint Genome Institute"/>
            <person name="Atanasova L."/>
            <person name="Chenthamara K."/>
            <person name="Zhang J."/>
            <person name="Grujic M."/>
            <person name="Henrissat B."/>
            <person name="Kuo A."/>
            <person name="Aerts A."/>
            <person name="Salamov A."/>
            <person name="Lipzen A."/>
            <person name="Labutti K."/>
            <person name="Barry K."/>
            <person name="Miao Y."/>
            <person name="Rahimi M.J."/>
            <person name="Shen Q."/>
            <person name="Grigoriev I.V."/>
            <person name="Kubicek C.P."/>
            <person name="Druzhinina I.S."/>
        </authorList>
    </citation>
    <scope>NUCLEOTIDE SEQUENCE [LARGE SCALE GENOMIC DNA]</scope>
    <source>
        <strain evidence="3">TUCIM 6016</strain>
    </source>
</reference>
<dbReference type="GeneID" id="36606349"/>
<proteinExistence type="predicted"/>
<dbReference type="Proteomes" id="UP000241546">
    <property type="component" value="Unassembled WGS sequence"/>
</dbReference>
<dbReference type="OrthoDB" id="4095816at2759"/>
<feature type="compositionally biased region" description="Polar residues" evidence="1">
    <location>
        <begin position="1"/>
        <end position="13"/>
    </location>
</feature>
<dbReference type="RefSeq" id="XP_024749387.1">
    <property type="nucleotide sequence ID" value="XM_024898231.1"/>
</dbReference>
<protein>
    <submittedName>
        <fullName evidence="2">Uncharacterized protein</fullName>
    </submittedName>
</protein>
<feature type="compositionally biased region" description="Polar residues" evidence="1">
    <location>
        <begin position="179"/>
        <end position="188"/>
    </location>
</feature>
<keyword evidence="3" id="KW-1185">Reference proteome</keyword>
<feature type="region of interest" description="Disordered" evidence="1">
    <location>
        <begin position="1"/>
        <end position="195"/>
    </location>
</feature>
<evidence type="ECO:0000256" key="1">
    <source>
        <dbReference type="SAM" id="MobiDB-lite"/>
    </source>
</evidence>
<organism evidence="2 3">
    <name type="scientific">Trichoderma citrinoviride</name>
    <dbReference type="NCBI Taxonomy" id="58853"/>
    <lineage>
        <taxon>Eukaryota</taxon>
        <taxon>Fungi</taxon>
        <taxon>Dikarya</taxon>
        <taxon>Ascomycota</taxon>
        <taxon>Pezizomycotina</taxon>
        <taxon>Sordariomycetes</taxon>
        <taxon>Hypocreomycetidae</taxon>
        <taxon>Hypocreales</taxon>
        <taxon>Hypocreaceae</taxon>
        <taxon>Trichoderma</taxon>
    </lineage>
</organism>
<dbReference type="AlphaFoldDB" id="A0A2T4B9S1"/>
<feature type="compositionally biased region" description="Pro residues" evidence="1">
    <location>
        <begin position="144"/>
        <end position="155"/>
    </location>
</feature>
<feature type="compositionally biased region" description="Gly residues" evidence="1">
    <location>
        <begin position="124"/>
        <end position="141"/>
    </location>
</feature>
<evidence type="ECO:0000313" key="3">
    <source>
        <dbReference type="Proteomes" id="UP000241546"/>
    </source>
</evidence>
<accession>A0A2T4B9S1</accession>
<sequence length="312" mass="32272">MRPTIVTDNNSFVEPSRASFVDTADRPPAFNVRVDPNAPPMRSQSAAPYPVDDRMAPPPRGAPYPDDDGRPRLNNNYPPSQGPPADRPSSAFGIRPQGPGDGPRPLPGSQSAGNLYAGGPPPGAGRGRGGPPGPHGPGGYGPPNMGPPNMGPPNMGPGGGPPGQGRPYPPGDSRPGSAHSGNRMQNRPPQGFLLGHHRDLGPTALVAPVAQEVLAVLAVAIIQTGWALSASQADHTQEESKLGDLLQDMDLQDLRVPAVALDLDPTELALLLRGLLLKALALRPSKGGKSGPATFEDMGIPQGKQDGDCVIM</sequence>
<evidence type="ECO:0000313" key="2">
    <source>
        <dbReference type="EMBL" id="PTB66067.1"/>
    </source>
</evidence>
<gene>
    <name evidence="2" type="ORF">BBK36DRAFT_5413</name>
</gene>